<dbReference type="OrthoDB" id="336911at2"/>
<dbReference type="GO" id="GO:0035438">
    <property type="term" value="F:cyclic-di-GMP binding"/>
    <property type="evidence" value="ECO:0007669"/>
    <property type="project" value="InterPro"/>
</dbReference>
<dbReference type="EMBL" id="NPDR01000001">
    <property type="protein sequence ID" value="PJZ50902.1"/>
    <property type="molecule type" value="Genomic_DNA"/>
</dbReference>
<sequence>MEKRKQVRVVPFPKQPVQLQLMGNGFLDILVAQDVSEGGIAVRVPHRFDGCDIHSSVEIVVSLPGYKPFKALGKIKHLSASKEAQGLFGLQFTQIDVKGKGFLLDYVKKLTSLRRMAG</sequence>
<dbReference type="Gene3D" id="2.40.10.220">
    <property type="entry name" value="predicted glycosyltransferase like domains"/>
    <property type="match status" value="1"/>
</dbReference>
<dbReference type="SUPFAM" id="SSF141371">
    <property type="entry name" value="PilZ domain-like"/>
    <property type="match status" value="1"/>
</dbReference>
<keyword evidence="3" id="KW-1185">Reference proteome</keyword>
<dbReference type="Proteomes" id="UP000231926">
    <property type="component" value="Unassembled WGS sequence"/>
</dbReference>
<dbReference type="InterPro" id="IPR009875">
    <property type="entry name" value="PilZ_domain"/>
</dbReference>
<evidence type="ECO:0000259" key="1">
    <source>
        <dbReference type="Pfam" id="PF07238"/>
    </source>
</evidence>
<gene>
    <name evidence="2" type="ORF">CH362_03840</name>
</gene>
<reference evidence="2 3" key="1">
    <citation type="submission" date="2017-07" db="EMBL/GenBank/DDBJ databases">
        <title>Leptospira spp. isolated from tropical soils.</title>
        <authorList>
            <person name="Thibeaux R."/>
            <person name="Iraola G."/>
            <person name="Ferres I."/>
            <person name="Bierque E."/>
            <person name="Girault D."/>
            <person name="Soupe-Gilbert M.-E."/>
            <person name="Picardeau M."/>
            <person name="Goarant C."/>
        </authorList>
    </citation>
    <scope>NUCLEOTIDE SEQUENCE [LARGE SCALE GENOMIC DNA]</scope>
    <source>
        <strain evidence="2 3">FH4-C-A2</strain>
    </source>
</reference>
<protein>
    <submittedName>
        <fullName evidence="2">Pilus assembly protein PilZ</fullName>
    </submittedName>
</protein>
<organism evidence="2 3">
    <name type="scientific">Leptospira saintgironsiae</name>
    <dbReference type="NCBI Taxonomy" id="2023183"/>
    <lineage>
        <taxon>Bacteria</taxon>
        <taxon>Pseudomonadati</taxon>
        <taxon>Spirochaetota</taxon>
        <taxon>Spirochaetia</taxon>
        <taxon>Leptospirales</taxon>
        <taxon>Leptospiraceae</taxon>
        <taxon>Leptospira</taxon>
    </lineage>
</organism>
<name>A0A2M9YH73_9LEPT</name>
<evidence type="ECO:0000313" key="3">
    <source>
        <dbReference type="Proteomes" id="UP000231926"/>
    </source>
</evidence>
<dbReference type="RefSeq" id="WP_100708995.1">
    <property type="nucleotide sequence ID" value="NZ_NPDR01000001.1"/>
</dbReference>
<proteinExistence type="predicted"/>
<dbReference type="AlphaFoldDB" id="A0A2M9YH73"/>
<feature type="domain" description="PilZ" evidence="1">
    <location>
        <begin position="2"/>
        <end position="107"/>
    </location>
</feature>
<accession>A0A2M9YH73</accession>
<dbReference type="Pfam" id="PF07238">
    <property type="entry name" value="PilZ"/>
    <property type="match status" value="1"/>
</dbReference>
<comment type="caution">
    <text evidence="2">The sequence shown here is derived from an EMBL/GenBank/DDBJ whole genome shotgun (WGS) entry which is preliminary data.</text>
</comment>
<evidence type="ECO:0000313" key="2">
    <source>
        <dbReference type="EMBL" id="PJZ50902.1"/>
    </source>
</evidence>